<comment type="caution">
    <text evidence="2">The sequence shown here is derived from an EMBL/GenBank/DDBJ whole genome shotgun (WGS) entry which is preliminary data.</text>
</comment>
<evidence type="ECO:0000313" key="2">
    <source>
        <dbReference type="EMBL" id="CAF4407020.1"/>
    </source>
</evidence>
<dbReference type="Pfam" id="PF00109">
    <property type="entry name" value="ketoacyl-synt"/>
    <property type="match status" value="1"/>
</dbReference>
<evidence type="ECO:0000259" key="1">
    <source>
        <dbReference type="Pfam" id="PF00109"/>
    </source>
</evidence>
<organism evidence="2 3">
    <name type="scientific">Adineta steineri</name>
    <dbReference type="NCBI Taxonomy" id="433720"/>
    <lineage>
        <taxon>Eukaryota</taxon>
        <taxon>Metazoa</taxon>
        <taxon>Spiralia</taxon>
        <taxon>Gnathifera</taxon>
        <taxon>Rotifera</taxon>
        <taxon>Eurotatoria</taxon>
        <taxon>Bdelloidea</taxon>
        <taxon>Adinetida</taxon>
        <taxon>Adinetidae</taxon>
        <taxon>Adineta</taxon>
    </lineage>
</organism>
<dbReference type="GO" id="GO:0016746">
    <property type="term" value="F:acyltransferase activity"/>
    <property type="evidence" value="ECO:0007669"/>
    <property type="project" value="InterPro"/>
</dbReference>
<feature type="domain" description="Beta-ketoacyl synthase-like N-terminal" evidence="1">
    <location>
        <begin position="5"/>
        <end position="106"/>
    </location>
</feature>
<gene>
    <name evidence="2" type="ORF">KXQ929_LOCUS51355</name>
</gene>
<dbReference type="Proteomes" id="UP000663868">
    <property type="component" value="Unassembled WGS sequence"/>
</dbReference>
<reference evidence="2" key="1">
    <citation type="submission" date="2021-02" db="EMBL/GenBank/DDBJ databases">
        <authorList>
            <person name="Nowell W R."/>
        </authorList>
    </citation>
    <scope>NUCLEOTIDE SEQUENCE</scope>
</reference>
<dbReference type="AlphaFoldDB" id="A0A820PQS2"/>
<sequence>MLNMDNNGQFHQKLLRADAKPANIDPCYRLLMLKCVRVLDNAVYSVEKINGTETLAHIGQFSTDPAIATTRMRPEHRSRFYGPNSLLYHFNLHDPNVSSDAACSSS</sequence>
<dbReference type="InterPro" id="IPR016039">
    <property type="entry name" value="Thiolase-like"/>
</dbReference>
<dbReference type="InterPro" id="IPR014030">
    <property type="entry name" value="Ketoacyl_synth_N"/>
</dbReference>
<name>A0A820PQS2_9BILA</name>
<dbReference type="SUPFAM" id="SSF53901">
    <property type="entry name" value="Thiolase-like"/>
    <property type="match status" value="1"/>
</dbReference>
<dbReference type="EMBL" id="CAJOBB010025234">
    <property type="protein sequence ID" value="CAF4407020.1"/>
    <property type="molecule type" value="Genomic_DNA"/>
</dbReference>
<evidence type="ECO:0000313" key="3">
    <source>
        <dbReference type="Proteomes" id="UP000663868"/>
    </source>
</evidence>
<dbReference type="Gene3D" id="3.40.47.10">
    <property type="match status" value="1"/>
</dbReference>
<accession>A0A820PQS2</accession>
<proteinExistence type="predicted"/>
<protein>
    <recommendedName>
        <fullName evidence="1">Beta-ketoacyl synthase-like N-terminal domain-containing protein</fullName>
    </recommendedName>
</protein>